<dbReference type="GO" id="GO:0032259">
    <property type="term" value="P:methylation"/>
    <property type="evidence" value="ECO:0007669"/>
    <property type="project" value="UniProtKB-KW"/>
</dbReference>
<dbReference type="REBASE" id="367483">
    <property type="entry name" value="M.LhaM1ORF5800P"/>
</dbReference>
<sequence>MFWWDKADPRATFVDNRSETITVPDASSKGGHRVIEIKPDIVGDWTKGLPFPNESFHLVVFDPPHMIRAGEKSWLRAKYGVLQDTWPADIAIGFQEAMRLLKPWGTLVFKWSDDQIKLGQVLKYIDYKPLFGEKRGKTHWLIFVKDGGHDGE</sequence>
<dbReference type="SUPFAM" id="SSF53335">
    <property type="entry name" value="S-adenosyl-L-methionine-dependent methyltransferases"/>
    <property type="match status" value="1"/>
</dbReference>
<evidence type="ECO:0000313" key="2">
    <source>
        <dbReference type="Proteomes" id="UP000326779"/>
    </source>
</evidence>
<dbReference type="KEGG" id="lhb:D1010_05800"/>
<proteinExistence type="predicted"/>
<dbReference type="Proteomes" id="UP000326779">
    <property type="component" value="Chromosome"/>
</dbReference>
<dbReference type="InterPro" id="IPR029063">
    <property type="entry name" value="SAM-dependent_MTases_sf"/>
</dbReference>
<name>A0A5P8M9T8_9LACO</name>
<protein>
    <submittedName>
        <fullName evidence="1">SAM-dependent methyltransferase</fullName>
    </submittedName>
</protein>
<keyword evidence="1" id="KW-0489">Methyltransferase</keyword>
<reference evidence="1 2" key="1">
    <citation type="submission" date="2019-10" db="EMBL/GenBank/DDBJ databases">
        <title>The completed genome of Lactobacillus harbinensis M1.</title>
        <authorList>
            <person name="Zheng Y."/>
        </authorList>
    </citation>
    <scope>NUCLEOTIDE SEQUENCE [LARGE SCALE GENOMIC DNA]</scope>
    <source>
        <strain evidence="1 2">M1</strain>
    </source>
</reference>
<gene>
    <name evidence="1" type="ORF">D1010_05800</name>
</gene>
<dbReference type="Gene3D" id="3.40.50.150">
    <property type="entry name" value="Vaccinia Virus protein VP39"/>
    <property type="match status" value="1"/>
</dbReference>
<dbReference type="AlphaFoldDB" id="A0A5P8M9T8"/>
<accession>A0A5P8M9T8</accession>
<dbReference type="REBASE" id="367482">
    <property type="entry name" value="M.LhaJ42ORF2030P"/>
</dbReference>
<dbReference type="EMBL" id="CP045143">
    <property type="protein sequence ID" value="QFR25179.1"/>
    <property type="molecule type" value="Genomic_DNA"/>
</dbReference>
<organism evidence="1 2">
    <name type="scientific">Schleiferilactobacillus harbinensis</name>
    <dbReference type="NCBI Taxonomy" id="304207"/>
    <lineage>
        <taxon>Bacteria</taxon>
        <taxon>Bacillati</taxon>
        <taxon>Bacillota</taxon>
        <taxon>Bacilli</taxon>
        <taxon>Lactobacillales</taxon>
        <taxon>Lactobacillaceae</taxon>
        <taxon>Schleiferilactobacillus</taxon>
    </lineage>
</organism>
<dbReference type="GO" id="GO:0008168">
    <property type="term" value="F:methyltransferase activity"/>
    <property type="evidence" value="ECO:0007669"/>
    <property type="project" value="UniProtKB-KW"/>
</dbReference>
<keyword evidence="1" id="KW-0808">Transferase</keyword>
<evidence type="ECO:0000313" key="1">
    <source>
        <dbReference type="EMBL" id="QFR25179.1"/>
    </source>
</evidence>